<keyword evidence="3" id="KW-1003">Cell membrane</keyword>
<feature type="domain" description="Putative zinc-finger" evidence="13">
    <location>
        <begin position="4"/>
        <end position="36"/>
    </location>
</feature>
<dbReference type="Pfam" id="PF13490">
    <property type="entry name" value="zf-HC2"/>
    <property type="match status" value="1"/>
</dbReference>
<evidence type="ECO:0000259" key="12">
    <source>
        <dbReference type="Pfam" id="PF10099"/>
    </source>
</evidence>
<dbReference type="InterPro" id="IPR027383">
    <property type="entry name" value="Znf_put"/>
</dbReference>
<feature type="domain" description="Anti-sigma K factor RskA C-terminal" evidence="12">
    <location>
        <begin position="97"/>
        <end position="231"/>
    </location>
</feature>
<dbReference type="EMBL" id="JBHMDG010000017">
    <property type="protein sequence ID" value="MFB9314263.1"/>
    <property type="molecule type" value="Genomic_DNA"/>
</dbReference>
<evidence type="ECO:0000256" key="8">
    <source>
        <dbReference type="ARBA" id="ARBA00023163"/>
    </source>
</evidence>
<evidence type="ECO:0000256" key="7">
    <source>
        <dbReference type="ARBA" id="ARBA00023136"/>
    </source>
</evidence>
<evidence type="ECO:0000313" key="15">
    <source>
        <dbReference type="Proteomes" id="UP001589750"/>
    </source>
</evidence>
<dbReference type="Gene3D" id="1.10.10.1320">
    <property type="entry name" value="Anti-sigma factor, zinc-finger domain"/>
    <property type="match status" value="1"/>
</dbReference>
<keyword evidence="15" id="KW-1185">Reference proteome</keyword>
<evidence type="ECO:0000256" key="5">
    <source>
        <dbReference type="ARBA" id="ARBA00022989"/>
    </source>
</evidence>
<gene>
    <name evidence="14" type="ORF">ACFFRI_14505</name>
</gene>
<evidence type="ECO:0000256" key="11">
    <source>
        <dbReference type="SAM" id="Phobius"/>
    </source>
</evidence>
<evidence type="ECO:0000256" key="4">
    <source>
        <dbReference type="ARBA" id="ARBA00022692"/>
    </source>
</evidence>
<proteinExistence type="predicted"/>
<dbReference type="RefSeq" id="WP_140009488.1">
    <property type="nucleotide sequence ID" value="NZ_JBHMDG010000017.1"/>
</dbReference>
<dbReference type="PANTHER" id="PTHR37461">
    <property type="entry name" value="ANTI-SIGMA-K FACTOR RSKA"/>
    <property type="match status" value="1"/>
</dbReference>
<name>A0ABV5KDS3_9ACTN</name>
<sequence>MSVDIHALSGAYAVDAVDEFERAQFERHLSGCESCRAEVDSLRETAALISETSAVEPPASLRDSVLAGIQTVRPLPPVLVAASERGRSTRRRFPALVAAAAALIVVGGVGAVAIDRANDDDTTQEALSPADRVLQASDAQSATKAMAGGGKATVVRSPSLKQAVIMTEDMPDAPSLHTYELWLQRGDVMVPAGQIAGGTNTVLLKGDASAADGVGITVEVAGKQPTKPSDDVVDVIGFEQA</sequence>
<evidence type="ECO:0000256" key="10">
    <source>
        <dbReference type="ARBA" id="ARBA00030803"/>
    </source>
</evidence>
<protein>
    <recommendedName>
        <fullName evidence="10">Regulator of SigK</fullName>
    </recommendedName>
    <alternativeName>
        <fullName evidence="9">Sigma-K anti-sigma factor RskA</fullName>
    </alternativeName>
</protein>
<reference evidence="14 15" key="1">
    <citation type="submission" date="2024-09" db="EMBL/GenBank/DDBJ databases">
        <authorList>
            <person name="Sun Q."/>
            <person name="Mori K."/>
        </authorList>
    </citation>
    <scope>NUCLEOTIDE SEQUENCE [LARGE SCALE GENOMIC DNA]</scope>
    <source>
        <strain evidence="14 15">JCM 9626</strain>
    </source>
</reference>
<dbReference type="InterPro" id="IPR051474">
    <property type="entry name" value="Anti-sigma-K/W_factor"/>
</dbReference>
<keyword evidence="8" id="KW-0804">Transcription</keyword>
<dbReference type="Pfam" id="PF10099">
    <property type="entry name" value="RskA_C"/>
    <property type="match status" value="1"/>
</dbReference>
<evidence type="ECO:0000313" key="14">
    <source>
        <dbReference type="EMBL" id="MFB9314263.1"/>
    </source>
</evidence>
<evidence type="ECO:0000256" key="9">
    <source>
        <dbReference type="ARBA" id="ARBA00029829"/>
    </source>
</evidence>
<dbReference type="InterPro" id="IPR018764">
    <property type="entry name" value="RskA_C"/>
</dbReference>
<evidence type="ECO:0000256" key="3">
    <source>
        <dbReference type="ARBA" id="ARBA00022475"/>
    </source>
</evidence>
<keyword evidence="6" id="KW-0805">Transcription regulation</keyword>
<feature type="transmembrane region" description="Helical" evidence="11">
    <location>
        <begin position="93"/>
        <end position="114"/>
    </location>
</feature>
<evidence type="ECO:0000259" key="13">
    <source>
        <dbReference type="Pfam" id="PF13490"/>
    </source>
</evidence>
<comment type="caution">
    <text evidence="14">The sequence shown here is derived from an EMBL/GenBank/DDBJ whole genome shotgun (WGS) entry which is preliminary data.</text>
</comment>
<dbReference type="Proteomes" id="UP001589750">
    <property type="component" value="Unassembled WGS sequence"/>
</dbReference>
<dbReference type="InterPro" id="IPR041916">
    <property type="entry name" value="Anti_sigma_zinc_sf"/>
</dbReference>
<keyword evidence="5 11" id="KW-1133">Transmembrane helix</keyword>
<keyword evidence="7 11" id="KW-0472">Membrane</keyword>
<organism evidence="14 15">
    <name type="scientific">Nocardioides plantarum</name>
    <dbReference type="NCBI Taxonomy" id="29299"/>
    <lineage>
        <taxon>Bacteria</taxon>
        <taxon>Bacillati</taxon>
        <taxon>Actinomycetota</taxon>
        <taxon>Actinomycetes</taxon>
        <taxon>Propionibacteriales</taxon>
        <taxon>Nocardioidaceae</taxon>
        <taxon>Nocardioides</taxon>
    </lineage>
</organism>
<evidence type="ECO:0000256" key="1">
    <source>
        <dbReference type="ARBA" id="ARBA00004167"/>
    </source>
</evidence>
<comment type="subcellular location">
    <subcellularLocation>
        <location evidence="2">Cell membrane</location>
    </subcellularLocation>
    <subcellularLocation>
        <location evidence="1">Membrane</location>
        <topology evidence="1">Single-pass membrane protein</topology>
    </subcellularLocation>
</comment>
<keyword evidence="4 11" id="KW-0812">Transmembrane</keyword>
<evidence type="ECO:0000256" key="6">
    <source>
        <dbReference type="ARBA" id="ARBA00023015"/>
    </source>
</evidence>
<evidence type="ECO:0000256" key="2">
    <source>
        <dbReference type="ARBA" id="ARBA00004236"/>
    </source>
</evidence>
<dbReference type="PANTHER" id="PTHR37461:SF1">
    <property type="entry name" value="ANTI-SIGMA-K FACTOR RSKA"/>
    <property type="match status" value="1"/>
</dbReference>
<accession>A0ABV5KDS3</accession>